<sequence>APLLLTRLLYRSRGANLLGLHRARLVPEVLEEERRQVALAEGRDDDDDALARVLGALADDLRREDGGARRDAAEDALLLGEAARHGDRVLARDLHDLVDERRVGVARDEARADALDLVRARRAAAQDGRLRRLDRDDLERGLEGLEVLGAARERAPRAHAAEQNVERAVRVGPDLRARRLAVDLRVVRVVELLEQVALVAEVRGDVFRLLHGAAHALRGGRQDQVGAERLEQHAALHGHGLGHGQDNIIPLGRGDHGERDARVARRRLDERRSAGRDVAAVLGLADHAQPDAVLDAVAGLHGLELDHDLGLAVGADDAPQPAEGRAADELRDVVGDLRALVELCCRRRPRGRRECADRRREGE</sequence>
<gene>
    <name evidence="1" type="ORF">PECAL_4P26510</name>
</gene>
<comment type="caution">
    <text evidence="1">The sequence shown here is derived from an EMBL/GenBank/DDBJ whole genome shotgun (WGS) entry which is preliminary data.</text>
</comment>
<evidence type="ECO:0000313" key="2">
    <source>
        <dbReference type="Proteomes" id="UP000789595"/>
    </source>
</evidence>
<accession>A0A8J2X021</accession>
<keyword evidence="2" id="KW-1185">Reference proteome</keyword>
<dbReference type="EMBL" id="CAKKNE010000004">
    <property type="protein sequence ID" value="CAH0375322.1"/>
    <property type="molecule type" value="Genomic_DNA"/>
</dbReference>
<protein>
    <submittedName>
        <fullName evidence="1">Uncharacterized protein</fullName>
    </submittedName>
</protein>
<feature type="non-terminal residue" evidence="1">
    <location>
        <position position="1"/>
    </location>
</feature>
<evidence type="ECO:0000313" key="1">
    <source>
        <dbReference type="EMBL" id="CAH0375322.1"/>
    </source>
</evidence>
<dbReference type="AlphaFoldDB" id="A0A8J2X021"/>
<organism evidence="1 2">
    <name type="scientific">Pelagomonas calceolata</name>
    <dbReference type="NCBI Taxonomy" id="35677"/>
    <lineage>
        <taxon>Eukaryota</taxon>
        <taxon>Sar</taxon>
        <taxon>Stramenopiles</taxon>
        <taxon>Ochrophyta</taxon>
        <taxon>Pelagophyceae</taxon>
        <taxon>Pelagomonadales</taxon>
        <taxon>Pelagomonadaceae</taxon>
        <taxon>Pelagomonas</taxon>
    </lineage>
</organism>
<name>A0A8J2X021_9STRA</name>
<reference evidence="1" key="1">
    <citation type="submission" date="2021-11" db="EMBL/GenBank/DDBJ databases">
        <authorList>
            <consortium name="Genoscope - CEA"/>
            <person name="William W."/>
        </authorList>
    </citation>
    <scope>NUCLEOTIDE SEQUENCE</scope>
</reference>
<dbReference type="Proteomes" id="UP000789595">
    <property type="component" value="Unassembled WGS sequence"/>
</dbReference>
<proteinExistence type="predicted"/>